<evidence type="ECO:0000313" key="3">
    <source>
        <dbReference type="Proteomes" id="UP001465755"/>
    </source>
</evidence>
<comment type="caution">
    <text evidence="2">The sequence shown here is derived from an EMBL/GenBank/DDBJ whole genome shotgun (WGS) entry which is preliminary data.</text>
</comment>
<feature type="compositionally biased region" description="Acidic residues" evidence="1">
    <location>
        <begin position="172"/>
        <end position="194"/>
    </location>
</feature>
<dbReference type="EMBL" id="JALJOQ010000018">
    <property type="protein sequence ID" value="KAK9809590.1"/>
    <property type="molecule type" value="Genomic_DNA"/>
</dbReference>
<gene>
    <name evidence="2" type="ORF">WJX73_005133</name>
</gene>
<proteinExistence type="predicted"/>
<dbReference type="Proteomes" id="UP001465755">
    <property type="component" value="Unassembled WGS sequence"/>
</dbReference>
<reference evidence="2 3" key="1">
    <citation type="journal article" date="2024" name="Nat. Commun.">
        <title>Phylogenomics reveals the evolutionary origins of lichenization in chlorophyte algae.</title>
        <authorList>
            <person name="Puginier C."/>
            <person name="Libourel C."/>
            <person name="Otte J."/>
            <person name="Skaloud P."/>
            <person name="Haon M."/>
            <person name="Grisel S."/>
            <person name="Petersen M."/>
            <person name="Berrin J.G."/>
            <person name="Delaux P.M."/>
            <person name="Dal Grande F."/>
            <person name="Keller J."/>
        </authorList>
    </citation>
    <scope>NUCLEOTIDE SEQUENCE [LARGE SCALE GENOMIC DNA]</scope>
    <source>
        <strain evidence="2 3">SAG 2036</strain>
    </source>
</reference>
<name>A0AAW1PIF5_9CHLO</name>
<evidence type="ECO:0000313" key="2">
    <source>
        <dbReference type="EMBL" id="KAK9809590.1"/>
    </source>
</evidence>
<accession>A0AAW1PIF5</accession>
<protein>
    <recommendedName>
        <fullName evidence="4">DNA-directed RNA polymerase III subunit</fullName>
    </recommendedName>
</protein>
<feature type="compositionally biased region" description="Basic residues" evidence="1">
    <location>
        <begin position="1"/>
        <end position="12"/>
    </location>
</feature>
<feature type="region of interest" description="Disordered" evidence="1">
    <location>
        <begin position="124"/>
        <end position="220"/>
    </location>
</feature>
<feature type="region of interest" description="Disordered" evidence="1">
    <location>
        <begin position="1"/>
        <end position="74"/>
    </location>
</feature>
<keyword evidence="3" id="KW-1185">Reference proteome</keyword>
<organism evidence="2 3">
    <name type="scientific">Symbiochloris irregularis</name>
    <dbReference type="NCBI Taxonomy" id="706552"/>
    <lineage>
        <taxon>Eukaryota</taxon>
        <taxon>Viridiplantae</taxon>
        <taxon>Chlorophyta</taxon>
        <taxon>core chlorophytes</taxon>
        <taxon>Trebouxiophyceae</taxon>
        <taxon>Trebouxiales</taxon>
        <taxon>Trebouxiaceae</taxon>
        <taxon>Symbiochloris</taxon>
    </lineage>
</organism>
<evidence type="ECO:0000256" key="1">
    <source>
        <dbReference type="SAM" id="MobiDB-lite"/>
    </source>
</evidence>
<feature type="compositionally biased region" description="Basic and acidic residues" evidence="1">
    <location>
        <begin position="124"/>
        <end position="166"/>
    </location>
</feature>
<dbReference type="AlphaFoldDB" id="A0AAW1PIF5"/>
<feature type="compositionally biased region" description="Acidic residues" evidence="1">
    <location>
        <begin position="201"/>
        <end position="220"/>
    </location>
</feature>
<sequence>MLSKKSRGRGRGRAWSGRPVLPSAEDDDTVVKPPSLFPENLRLPGKPLKQASDDPDNEPTVSLSWELDEGPKSKKQAATLTSILTLKSNCFPEELYTSKEQRAASDKAQLAHWKKLARQQEGDIFDRLDMAEKHGDEQGDGQPEAKRQRYMVHEGDGKDVGGDVRVRNVQGPDDEDNVPVEDDDDEEEVAEDDDYHMGEHVDDDEGYEDDDDAGNDGDYY</sequence>
<evidence type="ECO:0008006" key="4">
    <source>
        <dbReference type="Google" id="ProtNLM"/>
    </source>
</evidence>